<dbReference type="EMBL" id="CP072792">
    <property type="protein sequence ID" value="QTR51892.1"/>
    <property type="molecule type" value="Genomic_DNA"/>
</dbReference>
<dbReference type="RefSeq" id="WP_210217461.1">
    <property type="nucleotide sequence ID" value="NZ_CP072792.1"/>
</dbReference>
<dbReference type="PANTHER" id="PTHR35149">
    <property type="entry name" value="SLL5132 PROTEIN"/>
    <property type="match status" value="1"/>
</dbReference>
<reference evidence="3" key="1">
    <citation type="submission" date="2021-04" db="EMBL/GenBank/DDBJ databases">
        <title>Genomics, taxonomy and metabolism of representatives of sulfur bacteria of the genus Thiothrix: Thiothrix fructosivorans QT, Thiothrix unzii A1T and three new species, Thiothrix subterranea sp. nov., Thiothrix litoralis sp. nov. and 'Candidatus Thiothrix anitrata' sp. nov.</title>
        <authorList>
            <person name="Ravin N.V."/>
            <person name="Smolyakov D."/>
            <person name="Rudenko T.S."/>
            <person name="Mardanov A.V."/>
            <person name="Beletsky A.V."/>
            <person name="Markov N.D."/>
            <person name="Fomenkov A.I."/>
            <person name="Roberts R.J."/>
            <person name="Karnachuk O.V."/>
            <person name="Novikov A."/>
            <person name="Grabovich M.Y."/>
        </authorList>
    </citation>
    <scope>NUCLEOTIDE SEQUENCE</scope>
    <source>
        <strain evidence="3">A1</strain>
        <plasmid evidence="3">pTunz3</plasmid>
    </source>
</reference>
<proteinExistence type="predicted"/>
<dbReference type="KEGG" id="tun:J9260_00060"/>
<protein>
    <submittedName>
        <fullName evidence="3">DUF262 domain-containing protein</fullName>
    </submittedName>
</protein>
<feature type="domain" description="GmrSD restriction endonucleases N-terminal" evidence="1">
    <location>
        <begin position="15"/>
        <end position="210"/>
    </location>
</feature>
<evidence type="ECO:0000313" key="3">
    <source>
        <dbReference type="EMBL" id="QTR51892.1"/>
    </source>
</evidence>
<dbReference type="Pfam" id="PF03235">
    <property type="entry name" value="GmrSD_N"/>
    <property type="match status" value="1"/>
</dbReference>
<dbReference type="InterPro" id="IPR004919">
    <property type="entry name" value="GmrSD_N"/>
</dbReference>
<evidence type="ECO:0000313" key="4">
    <source>
        <dbReference type="Proteomes" id="UP000672009"/>
    </source>
</evidence>
<organism evidence="3 4">
    <name type="scientific">Thiothrix unzii</name>
    <dbReference type="NCBI Taxonomy" id="111769"/>
    <lineage>
        <taxon>Bacteria</taxon>
        <taxon>Pseudomonadati</taxon>
        <taxon>Pseudomonadota</taxon>
        <taxon>Gammaproteobacteria</taxon>
        <taxon>Thiotrichales</taxon>
        <taxon>Thiotrichaceae</taxon>
        <taxon>Thiothrix</taxon>
    </lineage>
</organism>
<dbReference type="PANTHER" id="PTHR35149:SF1">
    <property type="entry name" value="DUF5655 DOMAIN-CONTAINING PROTEIN"/>
    <property type="match status" value="1"/>
</dbReference>
<sequence>MTSDVSVNQSFIDVLKMGEIIIPAYQRAYSWGEKQLEEFIADLKSHQQRTGHGNYYLGHFIFERNNNNALEIIDGQQRITTALLFLSACKRLNQVIVHEVFKYISNFTVTDYDSIAFKELINCGYINNINTASQKRMQIAISGGSDSFKGFDSYIKNNSDKVDDLINIICNSYVSFALYEDKSVAAQIFELHNTRGVNLTETEKVKSYLMKQIFLLSSKPQEDILILQEHFSKIYELEEKANQNWIKGEMTLDNILMYHLRAVDDGNKLSAFNSPNTSSGDNGSLSYVKGKIEKLQSDANKILDYIFKLTREFNNTVEIVTNTIPYLDKKYRLLGDVLMLDKDRSMNFLLRLFRTKNPLDNKILERWERFLFCYEFIYHKGIFYNLDYANRGSFDLILKEINSDSDSKIISDLINDYFVGNKRFAKRKLEENNNSFWSWVVWYYDVDDENDKVYNKKATRNWLLKNAYNSWKLIPYLLYKYEIENCQANIEKIRDNVIKSNRISIDHIVARGSEVAQKITENINGIGNLAIITVSANSSLQNSNVKNHAKAFEKLGLEHTAKQVTKWIDHDDLSLSIETRSHDILDFLCNYFIKPINIWSGSSIYLNYQ</sequence>
<dbReference type="InterPro" id="IPR011089">
    <property type="entry name" value="GmrSD_C"/>
</dbReference>
<keyword evidence="4" id="KW-1185">Reference proteome</keyword>
<evidence type="ECO:0000259" key="1">
    <source>
        <dbReference type="Pfam" id="PF03235"/>
    </source>
</evidence>
<dbReference type="Pfam" id="PF07510">
    <property type="entry name" value="GmrSD_C"/>
    <property type="match status" value="1"/>
</dbReference>
<evidence type="ECO:0000259" key="2">
    <source>
        <dbReference type="Pfam" id="PF07510"/>
    </source>
</evidence>
<dbReference type="Proteomes" id="UP000672009">
    <property type="component" value="Plasmid pTunz3"/>
</dbReference>
<accession>A0A975IFR5</accession>
<gene>
    <name evidence="3" type="ORF">J9260_00060</name>
</gene>
<geneLocation type="plasmid" evidence="3 4">
    <name>pTunz3</name>
</geneLocation>
<dbReference type="AlphaFoldDB" id="A0A975IFR5"/>
<feature type="domain" description="GmrSD restriction endonucleases C-terminal" evidence="2">
    <location>
        <begin position="455"/>
        <end position="565"/>
    </location>
</feature>
<keyword evidence="3" id="KW-0614">Plasmid</keyword>
<name>A0A975IFR5_9GAMM</name>